<evidence type="ECO:0000313" key="6">
    <source>
        <dbReference type="EMBL" id="OWQ99494.1"/>
    </source>
</evidence>
<sequence>MAKAAAVLGVHLLDTARGAVRAGSLTRDTDGGVVFNIAEEYLRDPARPILSLSWLDPESDDRTRDRLASRGDKIGLHGSVPPWFAGLLPEGALRDLVLTEMGPGDHDQFDVLTRLGADLPGAVLITPETEAPRSAGPLHLGNVKGFQAARPEGVVKFSLAGIQLKFTANPEGERLTVPGSDDTGRCIIKVASDRYAGLPEAEHGAMTLARMIGIDAAPCRLVPRGTVAGVPEEFLAHGENVLVVDRFDRGAGDERIHIEDAGQVIGAIGERKYTMANTETVINMVSRFSTDRRADVLEAVRRVAADILLGNGDNHLKNWSFHFPAPGEVRLSPAYDIVPTVLFIPRDTMALRFVRTHQFETVDMHRFERVASFLKVDPKWITREIKAIIERALDLWPKAAPELLGERWAKTLLARLDTLRLVQEERG</sequence>
<dbReference type="Proteomes" id="UP000197361">
    <property type="component" value="Unassembled WGS sequence"/>
</dbReference>
<accession>A0A246K1T3</accession>
<dbReference type="Gene3D" id="1.10.1070.20">
    <property type="match status" value="1"/>
</dbReference>
<keyword evidence="3 6" id="KW-0418">Kinase</keyword>
<dbReference type="GO" id="GO:0004674">
    <property type="term" value="F:protein serine/threonine kinase activity"/>
    <property type="evidence" value="ECO:0007669"/>
    <property type="project" value="TreeGrafter"/>
</dbReference>
<evidence type="ECO:0000256" key="1">
    <source>
        <dbReference type="ARBA" id="ARBA00010164"/>
    </source>
</evidence>
<feature type="domain" description="HipA N-terminal subdomain 1" evidence="5">
    <location>
        <begin position="19"/>
        <end position="124"/>
    </location>
</feature>
<dbReference type="GO" id="GO:0005829">
    <property type="term" value="C:cytosol"/>
    <property type="evidence" value="ECO:0007669"/>
    <property type="project" value="TreeGrafter"/>
</dbReference>
<dbReference type="InterPro" id="IPR017508">
    <property type="entry name" value="HipA_N1"/>
</dbReference>
<dbReference type="Pfam" id="PF13657">
    <property type="entry name" value="Couple_hipA"/>
    <property type="match status" value="1"/>
</dbReference>
<dbReference type="NCBIfam" id="TIGR03071">
    <property type="entry name" value="couple_hipA"/>
    <property type="match status" value="1"/>
</dbReference>
<proteinExistence type="inferred from homology"/>
<evidence type="ECO:0000259" key="4">
    <source>
        <dbReference type="Pfam" id="PF07804"/>
    </source>
</evidence>
<dbReference type="PANTHER" id="PTHR37419:SF1">
    <property type="entry name" value="SERINE_THREONINE-PROTEIN KINASE TOXIN HIPA"/>
    <property type="match status" value="1"/>
</dbReference>
<organism evidence="6 7">
    <name type="scientific">Sphingopyxis bauzanensis</name>
    <dbReference type="NCBI Taxonomy" id="651663"/>
    <lineage>
        <taxon>Bacteria</taxon>
        <taxon>Pseudomonadati</taxon>
        <taxon>Pseudomonadota</taxon>
        <taxon>Alphaproteobacteria</taxon>
        <taxon>Sphingomonadales</taxon>
        <taxon>Sphingomonadaceae</taxon>
        <taxon>Sphingopyxis</taxon>
    </lineage>
</organism>
<keyword evidence="7" id="KW-1185">Reference proteome</keyword>
<feature type="domain" description="HipA-like C-terminal" evidence="4">
    <location>
        <begin position="157"/>
        <end position="396"/>
    </location>
</feature>
<evidence type="ECO:0000313" key="7">
    <source>
        <dbReference type="Proteomes" id="UP000197361"/>
    </source>
</evidence>
<dbReference type="Pfam" id="PF07804">
    <property type="entry name" value="HipA_C"/>
    <property type="match status" value="1"/>
</dbReference>
<protein>
    <submittedName>
        <fullName evidence="6">Phosphatidylinositol kinase</fullName>
    </submittedName>
</protein>
<gene>
    <name evidence="6" type="ORF">CDQ92_05085</name>
</gene>
<evidence type="ECO:0000256" key="2">
    <source>
        <dbReference type="ARBA" id="ARBA00022679"/>
    </source>
</evidence>
<name>A0A246K1T3_9SPHN</name>
<evidence type="ECO:0000259" key="5">
    <source>
        <dbReference type="Pfam" id="PF13657"/>
    </source>
</evidence>
<dbReference type="PANTHER" id="PTHR37419">
    <property type="entry name" value="SERINE/THREONINE-PROTEIN KINASE TOXIN HIPA"/>
    <property type="match status" value="1"/>
</dbReference>
<keyword evidence="2" id="KW-0808">Transferase</keyword>
<evidence type="ECO:0000256" key="3">
    <source>
        <dbReference type="ARBA" id="ARBA00022777"/>
    </source>
</evidence>
<dbReference type="OrthoDB" id="9805913at2"/>
<dbReference type="EMBL" id="NISK01000001">
    <property type="protein sequence ID" value="OWQ99494.1"/>
    <property type="molecule type" value="Genomic_DNA"/>
</dbReference>
<comment type="similarity">
    <text evidence="1">Belongs to the HipA Ser/Thr kinase family.</text>
</comment>
<dbReference type="InterPro" id="IPR012893">
    <property type="entry name" value="HipA-like_C"/>
</dbReference>
<comment type="caution">
    <text evidence="6">The sequence shown here is derived from an EMBL/GenBank/DDBJ whole genome shotgun (WGS) entry which is preliminary data.</text>
</comment>
<dbReference type="RefSeq" id="WP_088440237.1">
    <property type="nucleotide sequence ID" value="NZ_BMMC01000001.1"/>
</dbReference>
<dbReference type="InterPro" id="IPR052028">
    <property type="entry name" value="HipA_Ser/Thr_kinase"/>
</dbReference>
<dbReference type="AlphaFoldDB" id="A0A246K1T3"/>
<reference evidence="6 7" key="1">
    <citation type="journal article" date="2010" name="Int. J. Syst. Evol. Microbiol.">
        <title>Sphingopyxis bauzanensis sp. nov., a psychrophilic bacterium isolated from soil.</title>
        <authorList>
            <person name="Zhang D.C."/>
            <person name="Liu H.C."/>
            <person name="Xin Y.H."/>
            <person name="Zhou Y.G."/>
            <person name="Schinner F."/>
            <person name="Margesin R."/>
        </authorList>
    </citation>
    <scope>NUCLEOTIDE SEQUENCE [LARGE SCALE GENOMIC DNA]</scope>
    <source>
        <strain evidence="6 7">DSM 22271</strain>
    </source>
</reference>